<feature type="region of interest" description="Disordered" evidence="5">
    <location>
        <begin position="19"/>
        <end position="98"/>
    </location>
</feature>
<evidence type="ECO:0000256" key="2">
    <source>
        <dbReference type="ARBA" id="ARBA00023015"/>
    </source>
</evidence>
<feature type="compositionally biased region" description="Low complexity" evidence="5">
    <location>
        <begin position="534"/>
        <end position="555"/>
    </location>
</feature>
<name>A0A1K0GXD5_9BASI</name>
<evidence type="ECO:0000256" key="5">
    <source>
        <dbReference type="SAM" id="MobiDB-lite"/>
    </source>
</evidence>
<dbReference type="GO" id="GO:0003677">
    <property type="term" value="F:DNA binding"/>
    <property type="evidence" value="ECO:0007669"/>
    <property type="project" value="InterPro"/>
</dbReference>
<feature type="region of interest" description="Disordered" evidence="5">
    <location>
        <begin position="469"/>
        <end position="495"/>
    </location>
</feature>
<dbReference type="GO" id="GO:1990269">
    <property type="term" value="F:RNA polymerase II C-terminal domain phosphoserine binding"/>
    <property type="evidence" value="ECO:0007669"/>
    <property type="project" value="TreeGrafter"/>
</dbReference>
<feature type="region of interest" description="Disordered" evidence="5">
    <location>
        <begin position="511"/>
        <end position="587"/>
    </location>
</feature>
<feature type="region of interest" description="Disordered" evidence="5">
    <location>
        <begin position="139"/>
        <end position="296"/>
    </location>
</feature>
<protein>
    <submittedName>
        <fullName evidence="8">Related to RTF1 - subunit of the RNA polymerase II-associated Paf1 complex</fullName>
    </submittedName>
    <submittedName>
        <fullName evidence="7">Related to RTF1-subunit of the RNA polymerase II-associated Paf1 complex</fullName>
    </submittedName>
</protein>
<feature type="compositionally biased region" description="Acidic residues" evidence="5">
    <location>
        <begin position="72"/>
        <end position="82"/>
    </location>
</feature>
<reference evidence="9" key="1">
    <citation type="submission" date="2016-04" db="EMBL/GenBank/DDBJ databases">
        <authorList>
            <person name="Guldener U."/>
            <person name="Guldener U."/>
        </authorList>
    </citation>
    <scope>NUCLEOTIDE SEQUENCE [LARGE SCALE GENOMIC DNA]</scope>
    <source>
        <strain evidence="9">UB2112</strain>
    </source>
</reference>
<dbReference type="SMART" id="SM00719">
    <property type="entry name" value="Plus3"/>
    <property type="match status" value="1"/>
</dbReference>
<dbReference type="AlphaFoldDB" id="A0A1K0GXD5"/>
<feature type="compositionally biased region" description="Acidic residues" evidence="5">
    <location>
        <begin position="166"/>
        <end position="181"/>
    </location>
</feature>
<evidence type="ECO:0000313" key="9">
    <source>
        <dbReference type="Proteomes" id="UP000179920"/>
    </source>
</evidence>
<keyword evidence="4" id="KW-0539">Nucleus</keyword>
<dbReference type="Proteomes" id="UP000179920">
    <property type="component" value="Chromosome XVIII"/>
</dbReference>
<feature type="compositionally biased region" description="Basic and acidic residues" evidence="5">
    <location>
        <begin position="30"/>
        <end position="43"/>
    </location>
</feature>
<dbReference type="InterPro" id="IPR004343">
    <property type="entry name" value="Plus-3_dom"/>
</dbReference>
<feature type="domain" description="Plus3" evidence="6">
    <location>
        <begin position="292"/>
        <end position="439"/>
    </location>
</feature>
<keyword evidence="3" id="KW-0804">Transcription</keyword>
<dbReference type="Proteomes" id="UP000658997">
    <property type="component" value="Unassembled WGS sequence"/>
</dbReference>
<keyword evidence="10" id="KW-1185">Reference proteome</keyword>
<feature type="compositionally biased region" description="Polar residues" evidence="5">
    <location>
        <begin position="485"/>
        <end position="495"/>
    </location>
</feature>
<feature type="compositionally biased region" description="Low complexity" evidence="5">
    <location>
        <begin position="249"/>
        <end position="261"/>
    </location>
</feature>
<accession>A0A1K0GXD5</accession>
<evidence type="ECO:0000256" key="1">
    <source>
        <dbReference type="ARBA" id="ARBA00004123"/>
    </source>
</evidence>
<organism evidence="7 9">
    <name type="scientific">Ustilago bromivora</name>
    <dbReference type="NCBI Taxonomy" id="307758"/>
    <lineage>
        <taxon>Eukaryota</taxon>
        <taxon>Fungi</taxon>
        <taxon>Dikarya</taxon>
        <taxon>Basidiomycota</taxon>
        <taxon>Ustilaginomycotina</taxon>
        <taxon>Ustilaginomycetes</taxon>
        <taxon>Ustilaginales</taxon>
        <taxon>Ustilaginaceae</taxon>
        <taxon>Ustilago</taxon>
    </lineage>
</organism>
<comment type="subcellular location">
    <subcellularLocation>
        <location evidence="1">Nucleus</location>
    </subcellularLocation>
</comment>
<reference evidence="7" key="2">
    <citation type="submission" date="2016-04" db="EMBL/GenBank/DDBJ databases">
        <authorList>
            <person name="Evans L.H."/>
            <person name="Alamgir A."/>
            <person name="Owens N."/>
            <person name="Weber N.D."/>
            <person name="Virtaneva K."/>
            <person name="Barbian K."/>
            <person name="Babar A."/>
            <person name="Rosenke K."/>
        </authorList>
    </citation>
    <scope>NUCLEOTIDE SEQUENCE</scope>
    <source>
        <strain evidence="7">UB2112</strain>
    </source>
</reference>
<dbReference type="EMBL" id="LT558134">
    <property type="protein sequence ID" value="SAM85663.1"/>
    <property type="molecule type" value="Genomic_DNA"/>
</dbReference>
<sequence length="606" mass="66010">MSASGTGLDDELLALAGGSARTIDLSDSSSDEKARTGSKRESKPSTTTSLAKKRRMDLLDESGSDADAPGSADEDDASDEDGNAGRGDPYPYQGIYKSARDMEELMSMNELEREDILARRRDEIQARRQKFELQALFKAQKAAAGATKKKRVVRGGRGGRDRGGSDESEESEEEEEEEGSDYDLYGGAASAAKSRKKKLPGQTDAKSAKLSELRKNRKEKAAGLSIRKVESDDDARGSPVKGRGRRGYASDSASDVSYSSYSDDDEPSYSRDGKRTTATTSAGAGAGGSSDPPSIADLNAARITRELVESRLYAPRWRETLIGSFFRFSWGTRSVPASTTNPRGGSETIYRIHQVADVIENPGKYYDLSEDRSGRWCNVFLVFEHDNNEHEAKLNLLSRGDFTESERDRWMAWLKSSEQRVPKKGSVMRKADELEKFFTSPLTEADIKKMLDHKKRIRSEAASVMGKSALGGAQVDSPHGVATPGNATPTDNGNGVAQVQSLEARLAAVNERNRALDRSKMSDVERKARSSKVAALQAAKQQQQQQQQQQAQQQRQAEKKQAERGNGDGQGGVELTNAKPDSSGMGNGFVAVKNFAITVEVDLGDF</sequence>
<dbReference type="PANTHER" id="PTHR13115:SF8">
    <property type="entry name" value="RNA POLYMERASE-ASSOCIATED PROTEIN RTF1 HOMOLOG"/>
    <property type="match status" value="1"/>
</dbReference>
<dbReference type="EMBL" id="ULHB01000084">
    <property type="protein sequence ID" value="SYW80777.1"/>
    <property type="molecule type" value="Genomic_DNA"/>
</dbReference>
<feature type="compositionally biased region" description="Basic and acidic residues" evidence="5">
    <location>
        <begin position="556"/>
        <end position="566"/>
    </location>
</feature>
<dbReference type="Gene3D" id="3.90.70.200">
    <property type="entry name" value="Plus-3 domain"/>
    <property type="match status" value="1"/>
</dbReference>
<reference evidence="8" key="3">
    <citation type="submission" date="2018-08" db="EMBL/GenBank/DDBJ databases">
        <authorList>
            <person name="Guldener U."/>
        </authorList>
    </citation>
    <scope>NUCLEOTIDE SEQUENCE</scope>
    <source>
        <strain evidence="8">UB2</strain>
    </source>
</reference>
<keyword evidence="2" id="KW-0805">Transcription regulation</keyword>
<evidence type="ECO:0000256" key="3">
    <source>
        <dbReference type="ARBA" id="ARBA00023163"/>
    </source>
</evidence>
<dbReference type="GO" id="GO:0016593">
    <property type="term" value="C:Cdc73/Paf1 complex"/>
    <property type="evidence" value="ECO:0007669"/>
    <property type="project" value="TreeGrafter"/>
</dbReference>
<dbReference type="Pfam" id="PF03126">
    <property type="entry name" value="Plus-3"/>
    <property type="match status" value="1"/>
</dbReference>
<evidence type="ECO:0000313" key="10">
    <source>
        <dbReference type="Proteomes" id="UP000658997"/>
    </source>
</evidence>
<feature type="compositionally biased region" description="Basic and acidic residues" evidence="5">
    <location>
        <begin position="511"/>
        <end position="528"/>
    </location>
</feature>
<proteinExistence type="predicted"/>
<dbReference type="SUPFAM" id="SSF159042">
    <property type="entry name" value="Plus3-like"/>
    <property type="match status" value="1"/>
</dbReference>
<gene>
    <name evidence="8" type="ORF">UBRO2_03991</name>
    <name evidence="7" type="ORF">UBRO_08251</name>
</gene>
<dbReference type="PROSITE" id="PS51360">
    <property type="entry name" value="PLUS3"/>
    <property type="match status" value="1"/>
</dbReference>
<evidence type="ECO:0000313" key="7">
    <source>
        <dbReference type="EMBL" id="SAM85663.1"/>
    </source>
</evidence>
<evidence type="ECO:0000256" key="4">
    <source>
        <dbReference type="ARBA" id="ARBA00023242"/>
    </source>
</evidence>
<feature type="compositionally biased region" description="Basic and acidic residues" evidence="5">
    <location>
        <begin position="227"/>
        <end position="236"/>
    </location>
</feature>
<dbReference type="InterPro" id="IPR036128">
    <property type="entry name" value="Plus3-like_sf"/>
</dbReference>
<evidence type="ECO:0000259" key="6">
    <source>
        <dbReference type="PROSITE" id="PS51360"/>
    </source>
</evidence>
<dbReference type="PANTHER" id="PTHR13115">
    <property type="entry name" value="RNA POLYMERASE-ASSOCIATED PROTEIN RTF1 HOMOLOG"/>
    <property type="match status" value="1"/>
</dbReference>
<dbReference type="OrthoDB" id="166375at2759"/>
<evidence type="ECO:0000313" key="8">
    <source>
        <dbReference type="EMBL" id="SYW80777.1"/>
    </source>
</evidence>